<dbReference type="PANTHER" id="PTHR24559:SF436">
    <property type="entry name" value="RNA-DIRECTED DNA POLYMERASE HOMOLOG"/>
    <property type="match status" value="1"/>
</dbReference>
<proteinExistence type="predicted"/>
<sequence length="629" mass="70617">MGRSKAPVGETSTVAQPSTVQHVVPMDNEGQGESNRHRSNRERLVDLEAHLTRLDKKVAKVAAHEERVTMLEPDNEESKVTFTTMYLDEDAKLWWRTRYEDIQEGRYTINTWKDLKKELKAQFLPENVKFIAELRRQNIKDLTAAQGAAKRLTDYSTPEHPKKKPVSSNPKTHNHKIVPSEEVPQCGADKDLESDEEEEAAETESIRMGALRLLNALKGQVGEKEKTPLPKAKSPSPKKSKHSELMYVDIKLNGKTTRVMVDTGATHNFIATGEVERLGLTLRMDGSRMKAVNSKAQPIAGLAKEVPISIGSWTGKANFMSVPLDDFHVILGMEFLQMSRGVPMPLLDTLCMMGDESPCVVSVVRKTTDAQPISALQLKKGVKRGELTYVAALKLETGSGDETPTPPEVAKLLKEFKDVMPPELSKSLPPRRAVDLRIELEPGMRAPAHSPYHMSPPELAKLRKQLDELLKGGLIHSSKASFGAPVLFQKKHDGSLRLCVDYRALNKVTIKNNYPIPLITDLFDQLGKARYFSKLDLRSGYWQVRIAEGDEAKTTSITRYGAFEFLLMPFGLTNAPATFCTLMNQLFHDYLDKFVVIYLDDIIMYSKTLEKHVEHLCIVFRTLKETPSM</sequence>
<dbReference type="PANTHER" id="PTHR24559">
    <property type="entry name" value="TRANSPOSON TY3-I GAG-POL POLYPROTEIN"/>
    <property type="match status" value="1"/>
</dbReference>
<dbReference type="Gene3D" id="3.10.10.10">
    <property type="entry name" value="HIV Type 1 Reverse Transcriptase, subunit A, domain 1"/>
    <property type="match status" value="1"/>
</dbReference>
<dbReference type="InterPro" id="IPR001969">
    <property type="entry name" value="Aspartic_peptidase_AS"/>
</dbReference>
<dbReference type="PROSITE" id="PS00141">
    <property type="entry name" value="ASP_PROTEASE"/>
    <property type="match status" value="1"/>
</dbReference>
<feature type="domain" description="Reverse transcriptase" evidence="2">
    <location>
        <begin position="470"/>
        <end position="629"/>
    </location>
</feature>
<dbReference type="AlphaFoldDB" id="A0A6P5GHP7"/>
<dbReference type="Pfam" id="PF00078">
    <property type="entry name" value="RVT_1"/>
    <property type="match status" value="1"/>
</dbReference>
<feature type="region of interest" description="Disordered" evidence="1">
    <location>
        <begin position="1"/>
        <end position="42"/>
    </location>
</feature>
<dbReference type="Proteomes" id="UP000515123">
    <property type="component" value="Linkage group 16"/>
</dbReference>
<evidence type="ECO:0000313" key="4">
    <source>
        <dbReference type="RefSeq" id="XP_020105553.1"/>
    </source>
</evidence>
<dbReference type="CDD" id="cd00303">
    <property type="entry name" value="retropepsin_like"/>
    <property type="match status" value="1"/>
</dbReference>
<reference evidence="3" key="1">
    <citation type="journal article" date="2015" name="Nat. Genet.">
        <title>The pineapple genome and the evolution of CAM photosynthesis.</title>
        <authorList>
            <person name="Ming R."/>
            <person name="VanBuren R."/>
            <person name="Wai C.M."/>
            <person name="Tang H."/>
            <person name="Schatz M.C."/>
            <person name="Bowers J.E."/>
            <person name="Lyons E."/>
            <person name="Wang M.L."/>
            <person name="Chen J."/>
            <person name="Biggers E."/>
            <person name="Zhang J."/>
            <person name="Huang L."/>
            <person name="Zhang L."/>
            <person name="Miao W."/>
            <person name="Zhang J."/>
            <person name="Ye Z."/>
            <person name="Miao C."/>
            <person name="Lin Z."/>
            <person name="Wang H."/>
            <person name="Zhou H."/>
            <person name="Yim W.C."/>
            <person name="Priest H.D."/>
            <person name="Zheng C."/>
            <person name="Woodhouse M."/>
            <person name="Edger P.P."/>
            <person name="Guyot R."/>
            <person name="Guo H.B."/>
            <person name="Guo H."/>
            <person name="Zheng G."/>
            <person name="Singh R."/>
            <person name="Sharma A."/>
            <person name="Min X."/>
            <person name="Zheng Y."/>
            <person name="Lee H."/>
            <person name="Gurtowski J."/>
            <person name="Sedlazeck F.J."/>
            <person name="Harkess A."/>
            <person name="McKain M.R."/>
            <person name="Liao Z."/>
            <person name="Fang J."/>
            <person name="Liu J."/>
            <person name="Zhang X."/>
            <person name="Zhang Q."/>
            <person name="Hu W."/>
            <person name="Qin Y."/>
            <person name="Wang K."/>
            <person name="Chen L.Y."/>
            <person name="Shirley N."/>
            <person name="Lin Y.R."/>
            <person name="Liu L.Y."/>
            <person name="Hernandez A.G."/>
            <person name="Wright C.L."/>
            <person name="Bulone V."/>
            <person name="Tuskan G.A."/>
            <person name="Heath K."/>
            <person name="Zee F."/>
            <person name="Moore P.H."/>
            <person name="Sunkar R."/>
            <person name="Leebens-Mack J.H."/>
            <person name="Mockler T."/>
            <person name="Bennetzen J.L."/>
            <person name="Freeling M."/>
            <person name="Sankoff D."/>
            <person name="Paterson A.H."/>
            <person name="Zhu X."/>
            <person name="Yang X."/>
            <person name="Smith J.A."/>
            <person name="Cushman J.C."/>
            <person name="Paull R.E."/>
            <person name="Yu Q."/>
        </authorList>
    </citation>
    <scope>NUCLEOTIDE SEQUENCE [LARGE SCALE GENOMIC DNA]</scope>
    <source>
        <strain evidence="3">cv. F153</strain>
    </source>
</reference>
<protein>
    <submittedName>
        <fullName evidence="4">Uncharacterized protein LOC109722077</fullName>
    </submittedName>
</protein>
<feature type="region of interest" description="Disordered" evidence="1">
    <location>
        <begin position="150"/>
        <end position="205"/>
    </location>
</feature>
<dbReference type="Pfam" id="PF13975">
    <property type="entry name" value="gag-asp_proteas"/>
    <property type="match status" value="1"/>
</dbReference>
<feature type="region of interest" description="Disordered" evidence="1">
    <location>
        <begin position="219"/>
        <end position="242"/>
    </location>
</feature>
<feature type="compositionally biased region" description="Polar residues" evidence="1">
    <location>
        <begin position="10"/>
        <end position="21"/>
    </location>
</feature>
<gene>
    <name evidence="4" type="primary">LOC109722077</name>
</gene>
<dbReference type="SUPFAM" id="SSF50630">
    <property type="entry name" value="Acid proteases"/>
    <property type="match status" value="1"/>
</dbReference>
<dbReference type="OrthoDB" id="782245at2759"/>
<dbReference type="InterPro" id="IPR000477">
    <property type="entry name" value="RT_dom"/>
</dbReference>
<reference evidence="4" key="2">
    <citation type="submission" date="2025-08" db="UniProtKB">
        <authorList>
            <consortium name="RefSeq"/>
        </authorList>
    </citation>
    <scope>IDENTIFICATION</scope>
    <source>
        <tissue evidence="4">Leaf</tissue>
    </source>
</reference>
<dbReference type="RefSeq" id="XP_020105553.1">
    <property type="nucleotide sequence ID" value="XM_020249964.1"/>
</dbReference>
<evidence type="ECO:0000256" key="1">
    <source>
        <dbReference type="SAM" id="MobiDB-lite"/>
    </source>
</evidence>
<dbReference type="GO" id="GO:0006508">
    <property type="term" value="P:proteolysis"/>
    <property type="evidence" value="ECO:0007669"/>
    <property type="project" value="InterPro"/>
</dbReference>
<keyword evidence="3" id="KW-1185">Reference proteome</keyword>
<name>A0A6P5GHP7_ANACO</name>
<dbReference type="Gene3D" id="2.40.70.10">
    <property type="entry name" value="Acid Proteases"/>
    <property type="match status" value="1"/>
</dbReference>
<organism evidence="3 4">
    <name type="scientific">Ananas comosus</name>
    <name type="common">Pineapple</name>
    <name type="synonym">Ananas ananas</name>
    <dbReference type="NCBI Taxonomy" id="4615"/>
    <lineage>
        <taxon>Eukaryota</taxon>
        <taxon>Viridiplantae</taxon>
        <taxon>Streptophyta</taxon>
        <taxon>Embryophyta</taxon>
        <taxon>Tracheophyta</taxon>
        <taxon>Spermatophyta</taxon>
        <taxon>Magnoliopsida</taxon>
        <taxon>Liliopsida</taxon>
        <taxon>Poales</taxon>
        <taxon>Bromeliaceae</taxon>
        <taxon>Bromelioideae</taxon>
        <taxon>Ananas</taxon>
    </lineage>
</organism>
<dbReference type="InterPro" id="IPR053134">
    <property type="entry name" value="RNA-dir_DNA_polymerase"/>
</dbReference>
<dbReference type="CDD" id="cd01647">
    <property type="entry name" value="RT_LTR"/>
    <property type="match status" value="1"/>
</dbReference>
<dbReference type="InterPro" id="IPR021109">
    <property type="entry name" value="Peptidase_aspartic_dom_sf"/>
</dbReference>
<dbReference type="GO" id="GO:0004190">
    <property type="term" value="F:aspartic-type endopeptidase activity"/>
    <property type="evidence" value="ECO:0007669"/>
    <property type="project" value="InterPro"/>
</dbReference>
<dbReference type="PROSITE" id="PS50878">
    <property type="entry name" value="RT_POL"/>
    <property type="match status" value="1"/>
</dbReference>
<feature type="compositionally biased region" description="Basic and acidic residues" evidence="1">
    <location>
        <begin position="151"/>
        <end position="160"/>
    </location>
</feature>
<accession>A0A6P5GHP7</accession>
<dbReference type="Gene3D" id="3.30.70.270">
    <property type="match status" value="1"/>
</dbReference>
<dbReference type="GeneID" id="109722077"/>
<feature type="compositionally biased region" description="Acidic residues" evidence="1">
    <location>
        <begin position="192"/>
        <end position="202"/>
    </location>
</feature>
<evidence type="ECO:0000259" key="2">
    <source>
        <dbReference type="PROSITE" id="PS50878"/>
    </source>
</evidence>
<dbReference type="InterPro" id="IPR043502">
    <property type="entry name" value="DNA/RNA_pol_sf"/>
</dbReference>
<evidence type="ECO:0000313" key="3">
    <source>
        <dbReference type="Proteomes" id="UP000515123"/>
    </source>
</evidence>
<dbReference type="InterPro" id="IPR043128">
    <property type="entry name" value="Rev_trsase/Diguanyl_cyclase"/>
</dbReference>
<dbReference type="SUPFAM" id="SSF56672">
    <property type="entry name" value="DNA/RNA polymerases"/>
    <property type="match status" value="1"/>
</dbReference>